<keyword evidence="2" id="KW-1185">Reference proteome</keyword>
<comment type="caution">
    <text evidence="1">The sequence shown here is derived from an EMBL/GenBank/DDBJ whole genome shotgun (WGS) entry which is preliminary data.</text>
</comment>
<evidence type="ECO:0000313" key="1">
    <source>
        <dbReference type="EMBL" id="KAK2848145.1"/>
    </source>
</evidence>
<accession>A0AA88STQ5</accession>
<evidence type="ECO:0000313" key="2">
    <source>
        <dbReference type="Proteomes" id="UP001187315"/>
    </source>
</evidence>
<name>A0AA88STQ5_TACVA</name>
<sequence>MACDVELHRKCQCHGCAQDSGRNLQWLWVEPQLFSEMQVWRKDIIMGLFLISSSRMAANRTQSARLLSSALQHFL</sequence>
<gene>
    <name evidence="1" type="ORF">Q7C36_009827</name>
</gene>
<protein>
    <submittedName>
        <fullName evidence="1">Uncharacterized protein</fullName>
    </submittedName>
</protein>
<reference evidence="1" key="1">
    <citation type="submission" date="2023-08" db="EMBL/GenBank/DDBJ databases">
        <title>Pelteobagrus vachellii genome.</title>
        <authorList>
            <person name="Liu H."/>
        </authorList>
    </citation>
    <scope>NUCLEOTIDE SEQUENCE</scope>
    <source>
        <strain evidence="1">PRFRI_2022a</strain>
        <tissue evidence="1">Muscle</tissue>
    </source>
</reference>
<dbReference type="Proteomes" id="UP001187315">
    <property type="component" value="Unassembled WGS sequence"/>
</dbReference>
<dbReference type="EMBL" id="JAVHJS010000009">
    <property type="protein sequence ID" value="KAK2848145.1"/>
    <property type="molecule type" value="Genomic_DNA"/>
</dbReference>
<dbReference type="AlphaFoldDB" id="A0AA88STQ5"/>
<organism evidence="1 2">
    <name type="scientific">Tachysurus vachellii</name>
    <name type="common">Darkbarbel catfish</name>
    <name type="synonym">Pelteobagrus vachellii</name>
    <dbReference type="NCBI Taxonomy" id="175792"/>
    <lineage>
        <taxon>Eukaryota</taxon>
        <taxon>Metazoa</taxon>
        <taxon>Chordata</taxon>
        <taxon>Craniata</taxon>
        <taxon>Vertebrata</taxon>
        <taxon>Euteleostomi</taxon>
        <taxon>Actinopterygii</taxon>
        <taxon>Neopterygii</taxon>
        <taxon>Teleostei</taxon>
        <taxon>Ostariophysi</taxon>
        <taxon>Siluriformes</taxon>
        <taxon>Bagridae</taxon>
        <taxon>Tachysurus</taxon>
    </lineage>
</organism>
<proteinExistence type="predicted"/>